<comment type="similarity">
    <text evidence="1 4">Belongs to the glycerate kinase type-1 family.</text>
</comment>
<evidence type="ECO:0000313" key="5">
    <source>
        <dbReference type="EMBL" id="GHG02715.1"/>
    </source>
</evidence>
<evidence type="ECO:0008006" key="7">
    <source>
        <dbReference type="Google" id="ProtNLM"/>
    </source>
</evidence>
<proteinExistence type="inferred from homology"/>
<dbReference type="NCBIfam" id="TIGR00045">
    <property type="entry name" value="glycerate kinase"/>
    <property type="match status" value="1"/>
</dbReference>
<dbReference type="EMBL" id="BNAL01000015">
    <property type="protein sequence ID" value="GHG02715.1"/>
    <property type="molecule type" value="Genomic_DNA"/>
</dbReference>
<keyword evidence="6" id="KW-1185">Reference proteome</keyword>
<reference evidence="6" key="1">
    <citation type="journal article" date="2019" name="Int. J. Syst. Evol. Microbiol.">
        <title>The Global Catalogue of Microorganisms (GCM) 10K type strain sequencing project: providing services to taxonomists for standard genome sequencing and annotation.</title>
        <authorList>
            <consortium name="The Broad Institute Genomics Platform"/>
            <consortium name="The Broad Institute Genome Sequencing Center for Infectious Disease"/>
            <person name="Wu L."/>
            <person name="Ma J."/>
        </authorList>
    </citation>
    <scope>NUCLEOTIDE SEQUENCE [LARGE SCALE GENOMIC DNA]</scope>
    <source>
        <strain evidence="6">CGMCC 1.18439</strain>
    </source>
</reference>
<accession>A0ABQ3K3Y3</accession>
<gene>
    <name evidence="5" type="ORF">GCM10017783_13720</name>
</gene>
<keyword evidence="2 4" id="KW-0808">Transferase</keyword>
<evidence type="ECO:0000313" key="6">
    <source>
        <dbReference type="Proteomes" id="UP000632154"/>
    </source>
</evidence>
<evidence type="ECO:0000256" key="1">
    <source>
        <dbReference type="ARBA" id="ARBA00006284"/>
    </source>
</evidence>
<evidence type="ECO:0000256" key="2">
    <source>
        <dbReference type="ARBA" id="ARBA00022679"/>
    </source>
</evidence>
<comment type="caution">
    <text evidence="5">The sequence shown here is derived from an EMBL/GenBank/DDBJ whole genome shotgun (WGS) entry which is preliminary data.</text>
</comment>
<dbReference type="InterPro" id="IPR018197">
    <property type="entry name" value="Glycerate_kinase_RE-like"/>
</dbReference>
<dbReference type="Proteomes" id="UP000632154">
    <property type="component" value="Unassembled WGS sequence"/>
</dbReference>
<dbReference type="InterPro" id="IPR018193">
    <property type="entry name" value="Glyc_kinase_flavodox-like_fold"/>
</dbReference>
<name>A0ABQ3K3Y3_9DEIO</name>
<evidence type="ECO:0000256" key="4">
    <source>
        <dbReference type="PIRNR" id="PIRNR006078"/>
    </source>
</evidence>
<protein>
    <recommendedName>
        <fullName evidence="7">Glycerate kinase</fullName>
    </recommendedName>
</protein>
<dbReference type="InterPro" id="IPR004381">
    <property type="entry name" value="Glycerate_kinase"/>
</dbReference>
<dbReference type="PIRSF" id="PIRSF006078">
    <property type="entry name" value="GlxK"/>
    <property type="match status" value="1"/>
</dbReference>
<evidence type="ECO:0000256" key="3">
    <source>
        <dbReference type="ARBA" id="ARBA00022777"/>
    </source>
</evidence>
<dbReference type="Gene3D" id="3.40.50.10350">
    <property type="entry name" value="Glycerate kinase, domain 1"/>
    <property type="match status" value="1"/>
</dbReference>
<dbReference type="InterPro" id="IPR036129">
    <property type="entry name" value="Glycerate_kinase_sf"/>
</dbReference>
<dbReference type="SUPFAM" id="SSF110738">
    <property type="entry name" value="Glycerate kinase I"/>
    <property type="match status" value="1"/>
</dbReference>
<dbReference type="PANTHER" id="PTHR21599:SF0">
    <property type="entry name" value="GLYCERATE KINASE"/>
    <property type="match status" value="1"/>
</dbReference>
<organism evidence="5 6">
    <name type="scientific">Deinococcus piscis</name>
    <dbReference type="NCBI Taxonomy" id="394230"/>
    <lineage>
        <taxon>Bacteria</taxon>
        <taxon>Thermotogati</taxon>
        <taxon>Deinococcota</taxon>
        <taxon>Deinococci</taxon>
        <taxon>Deinococcales</taxon>
        <taxon>Deinococcaceae</taxon>
        <taxon>Deinococcus</taxon>
    </lineage>
</organism>
<dbReference type="Pfam" id="PF02595">
    <property type="entry name" value="Gly_kinase"/>
    <property type="match status" value="1"/>
</dbReference>
<keyword evidence="3 4" id="KW-0418">Kinase</keyword>
<sequence length="395" mass="40048">MLIAPDSFKGSLNASAVAVAIAAGVRVAAPHAEICCLPLADGGEGTLDVLSATGAFERRTLTVQDPLGRPVVGHYALSTQGNLSRQEAVIELAVASGLTLLHESELDPRRASTFGTGELLRAAAQELPPGSRVLLCVGGSATNDAGTGLLQALGARFLDASGDPLAPGGAALSRLDRIDLSGVPQQVQALNIEVACDVTTPLVGPQGASAVFGPQKGATPSVVAELDRGLTRFADVVERQLGVALHQLPGAGAAGGTAGGLHALLKARLSPGAALVAAASGLTRRIQQESWDLIWTGEGSLDPQSAQGKVVSEVAALAGPRGFPVVALAGRVVPGTLALLPGLTAMFALADGPLSLRESQARAAELLSHQAEQLTRLYLGSPRPSSRPLGLQPVE</sequence>
<dbReference type="Gene3D" id="3.90.1510.10">
    <property type="entry name" value="Glycerate kinase, domain 2"/>
    <property type="match status" value="1"/>
</dbReference>
<dbReference type="PANTHER" id="PTHR21599">
    <property type="entry name" value="GLYCERATE KINASE"/>
    <property type="match status" value="1"/>
</dbReference>